<reference evidence="1 2" key="1">
    <citation type="journal article" date="2012" name="Proc. Natl. Acad. Sci. U.S.A.">
        <title>Comparative genomics of Ceriporiopsis subvermispora and Phanerochaete chrysosporium provide insight into selective ligninolysis.</title>
        <authorList>
            <person name="Fernandez-Fueyo E."/>
            <person name="Ruiz-Duenas F.J."/>
            <person name="Ferreira P."/>
            <person name="Floudas D."/>
            <person name="Hibbett D.S."/>
            <person name="Canessa P."/>
            <person name="Larrondo L.F."/>
            <person name="James T.Y."/>
            <person name="Seelenfreund D."/>
            <person name="Lobos S."/>
            <person name="Polanco R."/>
            <person name="Tello M."/>
            <person name="Honda Y."/>
            <person name="Watanabe T."/>
            <person name="Watanabe T."/>
            <person name="Ryu J.S."/>
            <person name="Kubicek C.P."/>
            <person name="Schmoll M."/>
            <person name="Gaskell J."/>
            <person name="Hammel K.E."/>
            <person name="St John F.J."/>
            <person name="Vanden Wymelenberg A."/>
            <person name="Sabat G."/>
            <person name="Splinter BonDurant S."/>
            <person name="Syed K."/>
            <person name="Yadav J.S."/>
            <person name="Doddapaneni H."/>
            <person name="Subramanian V."/>
            <person name="Lavin J.L."/>
            <person name="Oguiza J.A."/>
            <person name="Perez G."/>
            <person name="Pisabarro A.G."/>
            <person name="Ramirez L."/>
            <person name="Santoyo F."/>
            <person name="Master E."/>
            <person name="Coutinho P.M."/>
            <person name="Henrissat B."/>
            <person name="Lombard V."/>
            <person name="Magnuson J.K."/>
            <person name="Kuees U."/>
            <person name="Hori C."/>
            <person name="Igarashi K."/>
            <person name="Samejima M."/>
            <person name="Held B.W."/>
            <person name="Barry K.W."/>
            <person name="LaButti K.M."/>
            <person name="Lapidus A."/>
            <person name="Lindquist E.A."/>
            <person name="Lucas S.M."/>
            <person name="Riley R."/>
            <person name="Salamov A.A."/>
            <person name="Hoffmeister D."/>
            <person name="Schwenk D."/>
            <person name="Hadar Y."/>
            <person name="Yarden O."/>
            <person name="de Vries R.P."/>
            <person name="Wiebenga A."/>
            <person name="Stenlid J."/>
            <person name="Eastwood D."/>
            <person name="Grigoriev I.V."/>
            <person name="Berka R.M."/>
            <person name="Blanchette R.A."/>
            <person name="Kersten P."/>
            <person name="Martinez A.T."/>
            <person name="Vicuna R."/>
            <person name="Cullen D."/>
        </authorList>
    </citation>
    <scope>NUCLEOTIDE SEQUENCE [LARGE SCALE GENOMIC DNA]</scope>
    <source>
        <strain evidence="1 2">B</strain>
    </source>
</reference>
<keyword evidence="2" id="KW-1185">Reference proteome</keyword>
<accession>M2R5K6</accession>
<gene>
    <name evidence="1" type="ORF">CERSUDRAFT_67279</name>
</gene>
<dbReference type="EMBL" id="KB445803">
    <property type="protein sequence ID" value="EMD34201.1"/>
    <property type="molecule type" value="Genomic_DNA"/>
</dbReference>
<evidence type="ECO:0000313" key="2">
    <source>
        <dbReference type="Proteomes" id="UP000016930"/>
    </source>
</evidence>
<protein>
    <recommendedName>
        <fullName evidence="3">F-box domain-containing protein</fullName>
    </recommendedName>
</protein>
<dbReference type="HOGENOM" id="CLU_038064_0_0_1"/>
<organism evidence="1 2">
    <name type="scientific">Ceriporiopsis subvermispora (strain B)</name>
    <name type="common">White-rot fungus</name>
    <name type="synonym">Gelatoporia subvermispora</name>
    <dbReference type="NCBI Taxonomy" id="914234"/>
    <lineage>
        <taxon>Eukaryota</taxon>
        <taxon>Fungi</taxon>
        <taxon>Dikarya</taxon>
        <taxon>Basidiomycota</taxon>
        <taxon>Agaricomycotina</taxon>
        <taxon>Agaricomycetes</taxon>
        <taxon>Polyporales</taxon>
        <taxon>Gelatoporiaceae</taxon>
        <taxon>Gelatoporia</taxon>
    </lineage>
</organism>
<evidence type="ECO:0008006" key="3">
    <source>
        <dbReference type="Google" id="ProtNLM"/>
    </source>
</evidence>
<proteinExistence type="predicted"/>
<dbReference type="Proteomes" id="UP000016930">
    <property type="component" value="Unassembled WGS sequence"/>
</dbReference>
<name>M2R5K6_CERS8</name>
<dbReference type="SUPFAM" id="SSF52047">
    <property type="entry name" value="RNI-like"/>
    <property type="match status" value="1"/>
</dbReference>
<dbReference type="AlphaFoldDB" id="M2R5K6"/>
<evidence type="ECO:0000313" key="1">
    <source>
        <dbReference type="EMBL" id="EMD34201.1"/>
    </source>
</evidence>
<sequence length="472" mass="52883">MATTLDTCDDLIAQLDTNGSEGHSLEERKESGWNKRKEYESDNIFNQYICLHSSSPVGGLALELWWDILEIVDDPRALIATGCTCKTLRDVVREIITKRTYRSGTGPTTAIHRSCGVTLRKLGDLLSDPTGGYFFSEAWIKGAELPLWMLRYDTKSPRLRTMTIGNGRLLLPPQMRCAFSRLKSVTTLHLMSIHFSTFSDFARTVCALPNLDTLRLFSVTVEDSRSYSLEGVYFARDLHLKNLEIWDCTFGELHPIWNLLTAPSLSDSLEHIHAQSYARNPERALQQLYIPPAALLSASLGRLKQVLLEPRGLSCSSEAVCDRVLGLLSHSPAGRIAAIEIDYACDHSPPWLTTWVALIATLDNVVMVADFTALRTISVYLETKYPFDVDTLRVVIDSQPHSPQWTEKFTMARMVFANYGDNNILPYSEQISEKTKASVEARPGGIALSIRFGPLNCLPYRATIVYTRRPGS</sequence>